<organism evidence="1 2">
    <name type="scientific">Centaurea solstitialis</name>
    <name type="common">yellow star-thistle</name>
    <dbReference type="NCBI Taxonomy" id="347529"/>
    <lineage>
        <taxon>Eukaryota</taxon>
        <taxon>Viridiplantae</taxon>
        <taxon>Streptophyta</taxon>
        <taxon>Embryophyta</taxon>
        <taxon>Tracheophyta</taxon>
        <taxon>Spermatophyta</taxon>
        <taxon>Magnoliopsida</taxon>
        <taxon>eudicotyledons</taxon>
        <taxon>Gunneridae</taxon>
        <taxon>Pentapetalae</taxon>
        <taxon>asterids</taxon>
        <taxon>campanulids</taxon>
        <taxon>Asterales</taxon>
        <taxon>Asteraceae</taxon>
        <taxon>Carduoideae</taxon>
        <taxon>Cardueae</taxon>
        <taxon>Centaureinae</taxon>
        <taxon>Centaurea</taxon>
    </lineage>
</organism>
<gene>
    <name evidence="1" type="ORF">OSB04_020945</name>
</gene>
<dbReference type="EMBL" id="JARYMX010000005">
    <property type="protein sequence ID" value="KAJ9548402.1"/>
    <property type="molecule type" value="Genomic_DNA"/>
</dbReference>
<accession>A0AA38W6C6</accession>
<dbReference type="AlphaFoldDB" id="A0AA38W6C6"/>
<evidence type="ECO:0000313" key="2">
    <source>
        <dbReference type="Proteomes" id="UP001172457"/>
    </source>
</evidence>
<keyword evidence="2" id="KW-1185">Reference proteome</keyword>
<comment type="caution">
    <text evidence="1">The sequence shown here is derived from an EMBL/GenBank/DDBJ whole genome shotgun (WGS) entry which is preliminary data.</text>
</comment>
<reference evidence="1" key="1">
    <citation type="submission" date="2023-03" db="EMBL/GenBank/DDBJ databases">
        <title>Chromosome-scale reference genome and RAD-based genetic map of yellow starthistle (Centaurea solstitialis) reveal putative structural variation and QTLs associated with invader traits.</title>
        <authorList>
            <person name="Reatini B."/>
            <person name="Cang F.A."/>
            <person name="Jiang Q."/>
            <person name="Mckibben M.T.W."/>
            <person name="Barker M.S."/>
            <person name="Rieseberg L.H."/>
            <person name="Dlugosch K.M."/>
        </authorList>
    </citation>
    <scope>NUCLEOTIDE SEQUENCE</scope>
    <source>
        <strain evidence="1">CAN-66</strain>
        <tissue evidence="1">Leaf</tissue>
    </source>
</reference>
<sequence>MWTQIDANVNNGVIGNVRRVIVFDRSHLGIDGFPIALDECYVMMKNVGLTTLLKVFKKTHGESPLDFSKIIWTLLNWYESLDRNIQYFDLVNLHSSHRISLRGSLTKHGTHCALEQILLLDGSSKRLKNMIEILKHLAHKAV</sequence>
<name>A0AA38W6C6_9ASTR</name>
<dbReference type="Proteomes" id="UP001172457">
    <property type="component" value="Chromosome 5"/>
</dbReference>
<proteinExistence type="predicted"/>
<protein>
    <submittedName>
        <fullName evidence="1">Uncharacterized protein</fullName>
    </submittedName>
</protein>
<evidence type="ECO:0000313" key="1">
    <source>
        <dbReference type="EMBL" id="KAJ9548402.1"/>
    </source>
</evidence>